<dbReference type="GO" id="GO:0006360">
    <property type="term" value="P:transcription by RNA polymerase I"/>
    <property type="evidence" value="ECO:0007669"/>
    <property type="project" value="InterPro"/>
</dbReference>
<reference evidence="2" key="1">
    <citation type="submission" date="2022-11" db="EMBL/GenBank/DDBJ databases">
        <authorList>
            <person name="Petersen C."/>
        </authorList>
    </citation>
    <scope>NUCLEOTIDE SEQUENCE</scope>
    <source>
        <strain evidence="2">IBT 30069</strain>
    </source>
</reference>
<evidence type="ECO:0000256" key="1">
    <source>
        <dbReference type="SAM" id="MobiDB-lite"/>
    </source>
</evidence>
<gene>
    <name evidence="2" type="ORF">N7456_010188</name>
</gene>
<feature type="region of interest" description="Disordered" evidence="1">
    <location>
        <begin position="1"/>
        <end position="87"/>
    </location>
</feature>
<dbReference type="InterPro" id="IPR022793">
    <property type="entry name" value="Rrn10"/>
</dbReference>
<reference evidence="2" key="2">
    <citation type="journal article" date="2023" name="IMA Fungus">
        <title>Comparative genomic study of the Penicillium genus elucidates a diverse pangenome and 15 lateral gene transfer events.</title>
        <authorList>
            <person name="Petersen C."/>
            <person name="Sorensen T."/>
            <person name="Nielsen M.R."/>
            <person name="Sondergaard T.E."/>
            <person name="Sorensen J.L."/>
            <person name="Fitzpatrick D.A."/>
            <person name="Frisvad J.C."/>
            <person name="Nielsen K.L."/>
        </authorList>
    </citation>
    <scope>NUCLEOTIDE SEQUENCE</scope>
    <source>
        <strain evidence="2">IBT 30069</strain>
    </source>
</reference>
<keyword evidence="3" id="KW-1185">Reference proteome</keyword>
<feature type="compositionally biased region" description="Basic and acidic residues" evidence="1">
    <location>
        <begin position="7"/>
        <end position="16"/>
    </location>
</feature>
<dbReference type="PANTHER" id="PTHR28054:SF1">
    <property type="entry name" value="RNA POLYMERASE I-SPECIFIC TRANSCRIPTION INITIATION FACTOR RRN10"/>
    <property type="match status" value="1"/>
</dbReference>
<evidence type="ECO:0000313" key="2">
    <source>
        <dbReference type="EMBL" id="KAJ5094327.1"/>
    </source>
</evidence>
<dbReference type="Proteomes" id="UP001149165">
    <property type="component" value="Unassembled WGS sequence"/>
</dbReference>
<dbReference type="PANTHER" id="PTHR28054">
    <property type="entry name" value="RNA POLYMERASE I-SPECIFIC TRANSCRIPTION INITIATION FACTOR RRN10"/>
    <property type="match status" value="1"/>
</dbReference>
<accession>A0A9W9F6C2</accession>
<feature type="compositionally biased region" description="Polar residues" evidence="1">
    <location>
        <begin position="67"/>
        <end position="76"/>
    </location>
</feature>
<feature type="region of interest" description="Disordered" evidence="1">
    <location>
        <begin position="203"/>
        <end position="263"/>
    </location>
</feature>
<name>A0A9W9F6C2_9EURO</name>
<evidence type="ECO:0000313" key="3">
    <source>
        <dbReference type="Proteomes" id="UP001149165"/>
    </source>
</evidence>
<dbReference type="EMBL" id="JAPQKH010000006">
    <property type="protein sequence ID" value="KAJ5094327.1"/>
    <property type="molecule type" value="Genomic_DNA"/>
</dbReference>
<protein>
    <submittedName>
        <fullName evidence="2">Uncharacterized protein</fullName>
    </submittedName>
</protein>
<dbReference type="OrthoDB" id="2565191at2759"/>
<dbReference type="AlphaFoldDB" id="A0A9W9F6C2"/>
<sequence length="263" mass="29682">MSLYGDSEGHTSRDPSRGASEFNNENSKSPGPRVRFDLPDSPETNTPIPRRRRASVYDAVAGRVNNRGLQSGTPVTSKYRDTESSGARALRPEEILHRMNREHVRKLNNLESNSYFAHERLPADRPLPNSDLLTAIHSYTSEFYTHLPENSKHNFHSMDESALLAVGILVEELATEALGETGDLVLTEEQWVDDEESIFAGLRKNVKQRSQAKAKQGSANSRRQKETMRQTSKRHRRSNSESVSTSQDGMREGESPKKKKKHK</sequence>
<comment type="caution">
    <text evidence="2">The sequence shown here is derived from an EMBL/GenBank/DDBJ whole genome shotgun (WGS) entry which is preliminary data.</text>
</comment>
<proteinExistence type="predicted"/>
<organism evidence="2 3">
    <name type="scientific">Penicillium angulare</name>
    <dbReference type="NCBI Taxonomy" id="116970"/>
    <lineage>
        <taxon>Eukaryota</taxon>
        <taxon>Fungi</taxon>
        <taxon>Dikarya</taxon>
        <taxon>Ascomycota</taxon>
        <taxon>Pezizomycotina</taxon>
        <taxon>Eurotiomycetes</taxon>
        <taxon>Eurotiomycetidae</taxon>
        <taxon>Eurotiales</taxon>
        <taxon>Aspergillaceae</taxon>
        <taxon>Penicillium</taxon>
    </lineage>
</organism>